<accession>A0A8J3XC33</accession>
<name>A0A8J3XC33_9ACTN</name>
<keyword evidence="4" id="KW-1185">Reference proteome</keyword>
<dbReference type="Pfam" id="PF12706">
    <property type="entry name" value="Lactamase_B_2"/>
    <property type="match status" value="1"/>
</dbReference>
<proteinExistence type="predicted"/>
<dbReference type="InterPro" id="IPR036866">
    <property type="entry name" value="RibonucZ/Hydroxyglut_hydro"/>
</dbReference>
<dbReference type="InterPro" id="IPR050114">
    <property type="entry name" value="UPF0173_UPF0282_UlaG_hydrolase"/>
</dbReference>
<keyword evidence="1" id="KW-0378">Hydrolase</keyword>
<feature type="domain" description="Metallo-beta-lactamase" evidence="2">
    <location>
        <begin position="30"/>
        <end position="230"/>
    </location>
</feature>
<evidence type="ECO:0000313" key="3">
    <source>
        <dbReference type="EMBL" id="GII35630.1"/>
    </source>
</evidence>
<sequence>MAHRIGPERQKCAITVLGGPTTVIDMGGLRIIADPTFDDPGPKAYLTKLEGPAAAEPEVGAVDAALVSHDLHPDNLDERGRAFALGAPVLLTGPVSARRLGPPAVGLPYWTTYELPRADGGGLLEVQALPAVHGPQDGARDDDGHVNCEVTGFLLSGTDLPTVYVSGDSASVEAVAEIARRVGPVDVAVLFIGGARVPVKERGRPLTLTAERASAAAEVLGAPVVIPAHYDGWAHFSEGRAEIEQAFDDAGLASRLRVAGHGEWTALTS</sequence>
<dbReference type="PANTHER" id="PTHR43546">
    <property type="entry name" value="UPF0173 METAL-DEPENDENT HYDROLASE MJ1163-RELATED"/>
    <property type="match status" value="1"/>
</dbReference>
<dbReference type="InterPro" id="IPR001279">
    <property type="entry name" value="Metallo-B-lactamas"/>
</dbReference>
<dbReference type="GO" id="GO:0016787">
    <property type="term" value="F:hydrolase activity"/>
    <property type="evidence" value="ECO:0007669"/>
    <property type="project" value="UniProtKB-KW"/>
</dbReference>
<reference evidence="3 4" key="1">
    <citation type="submission" date="2021-01" db="EMBL/GenBank/DDBJ databases">
        <title>Whole genome shotgun sequence of Planotetraspora phitsanulokensis NBRC 104273.</title>
        <authorList>
            <person name="Komaki H."/>
            <person name="Tamura T."/>
        </authorList>
    </citation>
    <scope>NUCLEOTIDE SEQUENCE [LARGE SCALE GENOMIC DNA]</scope>
    <source>
        <strain evidence="3 4">NBRC 104273</strain>
    </source>
</reference>
<evidence type="ECO:0000256" key="1">
    <source>
        <dbReference type="ARBA" id="ARBA00022801"/>
    </source>
</evidence>
<protein>
    <recommendedName>
        <fullName evidence="2">Metallo-beta-lactamase domain-containing protein</fullName>
    </recommendedName>
</protein>
<dbReference type="RefSeq" id="WP_204071383.1">
    <property type="nucleotide sequence ID" value="NZ_BAABHI010000012.1"/>
</dbReference>
<comment type="caution">
    <text evidence="3">The sequence shown here is derived from an EMBL/GenBank/DDBJ whole genome shotgun (WGS) entry which is preliminary data.</text>
</comment>
<gene>
    <name evidence="3" type="ORF">Pph01_06330</name>
</gene>
<evidence type="ECO:0000313" key="4">
    <source>
        <dbReference type="Proteomes" id="UP000622547"/>
    </source>
</evidence>
<dbReference type="Proteomes" id="UP000622547">
    <property type="component" value="Unassembled WGS sequence"/>
</dbReference>
<dbReference type="AlphaFoldDB" id="A0A8J3XC33"/>
<dbReference type="Gene3D" id="3.60.15.10">
    <property type="entry name" value="Ribonuclease Z/Hydroxyacylglutathione hydrolase-like"/>
    <property type="match status" value="1"/>
</dbReference>
<dbReference type="PANTHER" id="PTHR43546:SF9">
    <property type="entry name" value="L-ASCORBATE-6-PHOSPHATE LACTONASE ULAG-RELATED"/>
    <property type="match status" value="1"/>
</dbReference>
<evidence type="ECO:0000259" key="2">
    <source>
        <dbReference type="Pfam" id="PF12706"/>
    </source>
</evidence>
<dbReference type="SUPFAM" id="SSF56281">
    <property type="entry name" value="Metallo-hydrolase/oxidoreductase"/>
    <property type="match status" value="1"/>
</dbReference>
<organism evidence="3 4">
    <name type="scientific">Planotetraspora phitsanulokensis</name>
    <dbReference type="NCBI Taxonomy" id="575192"/>
    <lineage>
        <taxon>Bacteria</taxon>
        <taxon>Bacillati</taxon>
        <taxon>Actinomycetota</taxon>
        <taxon>Actinomycetes</taxon>
        <taxon>Streptosporangiales</taxon>
        <taxon>Streptosporangiaceae</taxon>
        <taxon>Planotetraspora</taxon>
    </lineage>
</organism>
<dbReference type="EMBL" id="BOOP01000003">
    <property type="protein sequence ID" value="GII35630.1"/>
    <property type="molecule type" value="Genomic_DNA"/>
</dbReference>